<evidence type="ECO:0000256" key="3">
    <source>
        <dbReference type="ARBA" id="ARBA00022448"/>
    </source>
</evidence>
<dbReference type="GO" id="GO:0000329">
    <property type="term" value="C:fungal-type vacuole membrane"/>
    <property type="evidence" value="ECO:0007669"/>
    <property type="project" value="TreeGrafter"/>
</dbReference>
<feature type="transmembrane region" description="Helical" evidence="7">
    <location>
        <begin position="222"/>
        <end position="244"/>
    </location>
</feature>
<dbReference type="AlphaFoldDB" id="A0A4S2MWB3"/>
<feature type="transmembrane region" description="Helical" evidence="7">
    <location>
        <begin position="165"/>
        <end position="187"/>
    </location>
</feature>
<dbReference type="GO" id="GO:0015205">
    <property type="term" value="F:nucleobase transmembrane transporter activity"/>
    <property type="evidence" value="ECO:0007669"/>
    <property type="project" value="TreeGrafter"/>
</dbReference>
<dbReference type="InParanoid" id="A0A4S2MWB3"/>
<dbReference type="PRINTS" id="PR01130">
    <property type="entry name" value="DERENTRNSPRT"/>
</dbReference>
<dbReference type="EMBL" id="ML220122">
    <property type="protein sequence ID" value="TGZ80910.1"/>
    <property type="molecule type" value="Genomic_DNA"/>
</dbReference>
<feature type="transmembrane region" description="Helical" evidence="7">
    <location>
        <begin position="23"/>
        <end position="43"/>
    </location>
</feature>
<comment type="subcellular location">
    <subcellularLocation>
        <location evidence="1">Membrane</location>
        <topology evidence="1">Multi-pass membrane protein</topology>
    </subcellularLocation>
</comment>
<evidence type="ECO:0000313" key="9">
    <source>
        <dbReference type="Proteomes" id="UP000298138"/>
    </source>
</evidence>
<organism evidence="8 9">
    <name type="scientific">Ascodesmis nigricans</name>
    <dbReference type="NCBI Taxonomy" id="341454"/>
    <lineage>
        <taxon>Eukaryota</taxon>
        <taxon>Fungi</taxon>
        <taxon>Dikarya</taxon>
        <taxon>Ascomycota</taxon>
        <taxon>Pezizomycotina</taxon>
        <taxon>Pezizomycetes</taxon>
        <taxon>Pezizales</taxon>
        <taxon>Ascodesmidaceae</taxon>
        <taxon>Ascodesmis</taxon>
    </lineage>
</organism>
<evidence type="ECO:0000256" key="7">
    <source>
        <dbReference type="SAM" id="Phobius"/>
    </source>
</evidence>
<keyword evidence="6 7" id="KW-0472">Membrane</keyword>
<dbReference type="FunCoup" id="A0A4S2MWB3">
    <property type="interactions" value="254"/>
</dbReference>
<evidence type="ECO:0000313" key="8">
    <source>
        <dbReference type="EMBL" id="TGZ80910.1"/>
    </source>
</evidence>
<dbReference type="PANTHER" id="PTHR10332:SF88">
    <property type="entry name" value="EQUILIBRATIVE NUCLEOSIDE TRANSPORTER 1, ISOFORM A"/>
    <property type="match status" value="1"/>
</dbReference>
<feature type="transmembrane region" description="Helical" evidence="7">
    <location>
        <begin position="325"/>
        <end position="343"/>
    </location>
</feature>
<dbReference type="GO" id="GO:0005886">
    <property type="term" value="C:plasma membrane"/>
    <property type="evidence" value="ECO:0007669"/>
    <property type="project" value="TreeGrafter"/>
</dbReference>
<reference evidence="8 9" key="1">
    <citation type="submission" date="2019-04" db="EMBL/GenBank/DDBJ databases">
        <title>Comparative genomics and transcriptomics to analyze fruiting body development in filamentous ascomycetes.</title>
        <authorList>
            <consortium name="DOE Joint Genome Institute"/>
            <person name="Lutkenhaus R."/>
            <person name="Traeger S."/>
            <person name="Breuer J."/>
            <person name="Kuo A."/>
            <person name="Lipzen A."/>
            <person name="Pangilinan J."/>
            <person name="Dilworth D."/>
            <person name="Sandor L."/>
            <person name="Poggeler S."/>
            <person name="Barry K."/>
            <person name="Grigoriev I.V."/>
            <person name="Nowrousian M."/>
        </authorList>
    </citation>
    <scope>NUCLEOTIDE SEQUENCE [LARGE SCALE GENOMIC DNA]</scope>
    <source>
        <strain evidence="8 9">CBS 389.68</strain>
    </source>
</reference>
<name>A0A4S2MWB3_9PEZI</name>
<evidence type="ECO:0000256" key="1">
    <source>
        <dbReference type="ARBA" id="ARBA00004141"/>
    </source>
</evidence>
<comment type="similarity">
    <text evidence="2">Belongs to the SLC29A/ENT transporter (TC 2.A.57) family.</text>
</comment>
<dbReference type="Pfam" id="PF01733">
    <property type="entry name" value="Nucleoside_tran"/>
    <property type="match status" value="2"/>
</dbReference>
<keyword evidence="3" id="KW-0813">Transport</keyword>
<proteinExistence type="inferred from homology"/>
<sequence length="385" mass="42052">MFMACATYFQSRFQSDEWISNNFQSLILVVSTVTNLLIMLDLQNRQSGANYPFRICTSLVLNCVIFVLLSVSTLWFICPAVPYLVFTLICVLLASASSGFSQNGVFAFVSRFGGGYTQAVMTGQGIAGVLPAVAQIASVLAVPHQPATSDDNGDASISSASPTSAFVYFLTATAVSGICLVFFLLLLQRHNIPLFSTPDSKDVTEDSAAQVPFSTLFGKLKWLCFAIWLDFCITMTFPVFTQAITSNHPLTPETSRIWTPEVFIPLGFFLWNFGDLCGRISCGFSLFTVTNPKILAAASTLRILFIPLYYMCNFKGQGAVIQSDLFYWLIQLGFGFTNGWIGSNCMMAAPEYVEEDEKEACGGFMGMWLVFGLASGSLMSFALGA</sequence>
<dbReference type="PIRSF" id="PIRSF016379">
    <property type="entry name" value="ENT"/>
    <property type="match status" value="1"/>
</dbReference>
<dbReference type="Proteomes" id="UP000298138">
    <property type="component" value="Unassembled WGS sequence"/>
</dbReference>
<evidence type="ECO:0008006" key="10">
    <source>
        <dbReference type="Google" id="ProtNLM"/>
    </source>
</evidence>
<keyword evidence="5 7" id="KW-1133">Transmembrane helix</keyword>
<evidence type="ECO:0000256" key="6">
    <source>
        <dbReference type="ARBA" id="ARBA00023136"/>
    </source>
</evidence>
<gene>
    <name evidence="8" type="ORF">EX30DRAFT_341237</name>
</gene>
<feature type="transmembrane region" description="Helical" evidence="7">
    <location>
        <begin position="83"/>
        <end position="109"/>
    </location>
</feature>
<feature type="transmembrane region" description="Helical" evidence="7">
    <location>
        <begin position="55"/>
        <end position="77"/>
    </location>
</feature>
<dbReference type="GO" id="GO:0034257">
    <property type="term" value="F:nicotinamide riboside transmembrane transporter activity"/>
    <property type="evidence" value="ECO:0007669"/>
    <property type="project" value="TreeGrafter"/>
</dbReference>
<evidence type="ECO:0000256" key="5">
    <source>
        <dbReference type="ARBA" id="ARBA00022989"/>
    </source>
</evidence>
<accession>A0A4S2MWB3</accession>
<feature type="transmembrane region" description="Helical" evidence="7">
    <location>
        <begin position="363"/>
        <end position="383"/>
    </location>
</feature>
<evidence type="ECO:0000256" key="2">
    <source>
        <dbReference type="ARBA" id="ARBA00007965"/>
    </source>
</evidence>
<dbReference type="PANTHER" id="PTHR10332">
    <property type="entry name" value="EQUILIBRATIVE NUCLEOSIDE TRANSPORTER"/>
    <property type="match status" value="1"/>
</dbReference>
<feature type="transmembrane region" description="Helical" evidence="7">
    <location>
        <begin position="294"/>
        <end position="313"/>
    </location>
</feature>
<keyword evidence="9" id="KW-1185">Reference proteome</keyword>
<protein>
    <recommendedName>
        <fullName evidence="10">Nucleoside transporter family</fullName>
    </recommendedName>
</protein>
<evidence type="ECO:0000256" key="4">
    <source>
        <dbReference type="ARBA" id="ARBA00022692"/>
    </source>
</evidence>
<dbReference type="OrthoDB" id="46396at2759"/>
<keyword evidence="4 7" id="KW-0812">Transmembrane</keyword>
<dbReference type="InterPro" id="IPR002259">
    <property type="entry name" value="Eqnu_transpt"/>
</dbReference>
<dbReference type="STRING" id="341454.A0A4S2MWB3"/>